<feature type="chain" id="PRO_5036781592" evidence="8">
    <location>
        <begin position="24"/>
        <end position="618"/>
    </location>
</feature>
<keyword evidence="4" id="KW-1133">Transmembrane helix</keyword>
<evidence type="ECO:0000256" key="8">
    <source>
        <dbReference type="SAM" id="SignalP"/>
    </source>
</evidence>
<dbReference type="Proteomes" id="UP000887566">
    <property type="component" value="Unplaced"/>
</dbReference>
<evidence type="ECO:0000256" key="2">
    <source>
        <dbReference type="ARBA" id="ARBA00005585"/>
    </source>
</evidence>
<comment type="similarity">
    <text evidence="2">Belongs to the patched family.</text>
</comment>
<dbReference type="AlphaFoldDB" id="A0A914VBG3"/>
<dbReference type="GO" id="GO:0045879">
    <property type="term" value="P:negative regulation of smoothened signaling pathway"/>
    <property type="evidence" value="ECO:0007669"/>
    <property type="project" value="TreeGrafter"/>
</dbReference>
<dbReference type="GO" id="GO:0097108">
    <property type="term" value="F:hedgehog family protein binding"/>
    <property type="evidence" value="ECO:0007669"/>
    <property type="project" value="TreeGrafter"/>
</dbReference>
<reference evidence="10" key="1">
    <citation type="submission" date="2022-11" db="UniProtKB">
        <authorList>
            <consortium name="WormBaseParasite"/>
        </authorList>
    </citation>
    <scope>IDENTIFICATION</scope>
</reference>
<evidence type="ECO:0000256" key="1">
    <source>
        <dbReference type="ARBA" id="ARBA00004141"/>
    </source>
</evidence>
<dbReference type="PANTHER" id="PTHR46022:SF1">
    <property type="entry name" value="PROTEIN PATCHED"/>
    <property type="match status" value="1"/>
</dbReference>
<comment type="subcellular location">
    <subcellularLocation>
        <location evidence="1">Membrane</location>
        <topology evidence="1">Multi-pass membrane protein</topology>
    </subcellularLocation>
</comment>
<dbReference type="GO" id="GO:0008158">
    <property type="term" value="F:hedgehog receptor activity"/>
    <property type="evidence" value="ECO:0007669"/>
    <property type="project" value="TreeGrafter"/>
</dbReference>
<proteinExistence type="inferred from homology"/>
<keyword evidence="8" id="KW-0732">Signal</keyword>
<accession>A0A914VBG3</accession>
<evidence type="ECO:0000256" key="3">
    <source>
        <dbReference type="ARBA" id="ARBA00022692"/>
    </source>
</evidence>
<name>A0A914VBG3_9BILA</name>
<keyword evidence="3" id="KW-0812">Transmembrane</keyword>
<evidence type="ECO:0000256" key="5">
    <source>
        <dbReference type="ARBA" id="ARBA00023136"/>
    </source>
</evidence>
<keyword evidence="6" id="KW-0325">Glycoprotein</keyword>
<evidence type="ECO:0000313" key="10">
    <source>
        <dbReference type="WBParaSite" id="PSAMB.scaffold173size69370.g2860.t1"/>
    </source>
</evidence>
<sequence>MSRLLSLFHLALTATIVLLTVRAQIDGNELAIDEPVSEFGNLLAEDLTISGNSSDSVGQANGDPNDLSQTQSGLGNATIAVNEPQLPPDFNTTGVDPPLILALNNTESGQLSLIQNSTLFGPVPDSDNATEISSISPLIQNRTVFEPTLGDNSTLFSSDNATEISFPSMTLNGTVFQPILDGNSTGIEVSPVDANSTGFGSSVNSTNVLLTVDIQALVQKLDATAPLVSGLLSHSKQLSKLTNLTVESNGEKWTFSDICHRLPSPRATVRGEGVFADVIANIFDAISPCVVISPLDCFSDGGKALGPFPPYDPGLAARALFPSLQSLDDGEGIAWTTLDFNRLGGDFENMGSIFANVSSKVIGTFDSAVDKSYSDRPCLDPIDPQCPTGAPNKFDICTAVDQYAAWKEKQGTPVVVDLAKKSSQSVRQRLQSLCTVESPDATRCKQLAPEVRAFIEEHRAEGIEFLNGNASLPQPPQETLSKLTSKGCEGVFNKIMNWPKELIVDQTKDADGKSVVQQLRTVLPLNNAEILFNRYKNGHPTKPGLDASNWSVKAAQQVIDAWKSEAAKVLSDNATLEAEPSDGSESFPTIAIEKLGPTLQKVKNFYDKLEKLEREENL</sequence>
<evidence type="ECO:0000313" key="9">
    <source>
        <dbReference type="Proteomes" id="UP000887566"/>
    </source>
</evidence>
<dbReference type="GO" id="GO:0005886">
    <property type="term" value="C:plasma membrane"/>
    <property type="evidence" value="ECO:0007669"/>
    <property type="project" value="TreeGrafter"/>
</dbReference>
<dbReference type="WBParaSite" id="PSAMB.scaffold173size69370.g2860.t1">
    <property type="protein sequence ID" value="PSAMB.scaffold173size69370.g2860.t1"/>
    <property type="gene ID" value="PSAMB.scaffold173size69370.g2860"/>
</dbReference>
<keyword evidence="9" id="KW-1185">Reference proteome</keyword>
<evidence type="ECO:0000256" key="4">
    <source>
        <dbReference type="ARBA" id="ARBA00022989"/>
    </source>
</evidence>
<dbReference type="GO" id="GO:0005119">
    <property type="term" value="F:smoothened binding"/>
    <property type="evidence" value="ECO:0007669"/>
    <property type="project" value="TreeGrafter"/>
</dbReference>
<evidence type="ECO:0000256" key="6">
    <source>
        <dbReference type="ARBA" id="ARBA00023180"/>
    </source>
</evidence>
<dbReference type="PANTHER" id="PTHR46022">
    <property type="entry name" value="PROTEIN PATCHED"/>
    <property type="match status" value="1"/>
</dbReference>
<organism evidence="9 10">
    <name type="scientific">Plectus sambesii</name>
    <dbReference type="NCBI Taxonomy" id="2011161"/>
    <lineage>
        <taxon>Eukaryota</taxon>
        <taxon>Metazoa</taxon>
        <taxon>Ecdysozoa</taxon>
        <taxon>Nematoda</taxon>
        <taxon>Chromadorea</taxon>
        <taxon>Plectida</taxon>
        <taxon>Plectina</taxon>
        <taxon>Plectoidea</taxon>
        <taxon>Plectidae</taxon>
        <taxon>Plectus</taxon>
    </lineage>
</organism>
<evidence type="ECO:0000256" key="7">
    <source>
        <dbReference type="SAM" id="MobiDB-lite"/>
    </source>
</evidence>
<feature type="signal peptide" evidence="8">
    <location>
        <begin position="1"/>
        <end position="23"/>
    </location>
</feature>
<feature type="region of interest" description="Disordered" evidence="7">
    <location>
        <begin position="53"/>
        <end position="72"/>
    </location>
</feature>
<keyword evidence="5" id="KW-0472">Membrane</keyword>
<protein>
    <submittedName>
        <fullName evidence="10">Uncharacterized protein</fullName>
    </submittedName>
</protein>